<proteinExistence type="predicted"/>
<gene>
    <name evidence="1" type="ORF">ACFSNC_19990</name>
</gene>
<keyword evidence="2" id="KW-1185">Reference proteome</keyword>
<name>A0ABW4Z2D1_9HYPH</name>
<dbReference type="RefSeq" id="WP_213353526.1">
    <property type="nucleotide sequence ID" value="NZ_JAHBGB010000037.1"/>
</dbReference>
<accession>A0ABW4Z2D1</accession>
<sequence length="85" mass="9051">MRTPTREDVDIYRIRGTEAAWRIELNDEAGMAYASKEAAFEAAVASASNGIRAGREVVIVVPGARDGESLLGTQDPSATPWSALS</sequence>
<dbReference type="Proteomes" id="UP001597299">
    <property type="component" value="Unassembled WGS sequence"/>
</dbReference>
<reference evidence="2" key="1">
    <citation type="journal article" date="2019" name="Int. J. Syst. Evol. Microbiol.">
        <title>The Global Catalogue of Microorganisms (GCM) 10K type strain sequencing project: providing services to taxonomists for standard genome sequencing and annotation.</title>
        <authorList>
            <consortium name="The Broad Institute Genomics Platform"/>
            <consortium name="The Broad Institute Genome Sequencing Center for Infectious Disease"/>
            <person name="Wu L."/>
            <person name="Ma J."/>
        </authorList>
    </citation>
    <scope>NUCLEOTIDE SEQUENCE [LARGE SCALE GENOMIC DNA]</scope>
    <source>
        <strain evidence="2">CCM 7435</strain>
    </source>
</reference>
<protein>
    <recommendedName>
        <fullName evidence="3">DUF2188 domain-containing protein</fullName>
    </recommendedName>
</protein>
<organism evidence="1 2">
    <name type="scientific">Ancylobacter oerskovii</name>
    <dbReference type="NCBI Taxonomy" id="459519"/>
    <lineage>
        <taxon>Bacteria</taxon>
        <taxon>Pseudomonadati</taxon>
        <taxon>Pseudomonadota</taxon>
        <taxon>Alphaproteobacteria</taxon>
        <taxon>Hyphomicrobiales</taxon>
        <taxon>Xanthobacteraceae</taxon>
        <taxon>Ancylobacter</taxon>
    </lineage>
</organism>
<evidence type="ECO:0008006" key="3">
    <source>
        <dbReference type="Google" id="ProtNLM"/>
    </source>
</evidence>
<comment type="caution">
    <text evidence="1">The sequence shown here is derived from an EMBL/GenBank/DDBJ whole genome shotgun (WGS) entry which is preliminary data.</text>
</comment>
<evidence type="ECO:0000313" key="2">
    <source>
        <dbReference type="Proteomes" id="UP001597299"/>
    </source>
</evidence>
<evidence type="ECO:0000313" key="1">
    <source>
        <dbReference type="EMBL" id="MFD2142695.1"/>
    </source>
</evidence>
<dbReference type="EMBL" id="JBHUHD010000001">
    <property type="protein sequence ID" value="MFD2142695.1"/>
    <property type="molecule type" value="Genomic_DNA"/>
</dbReference>